<accession>A0A8H7T513</accession>
<protein>
    <recommendedName>
        <fullName evidence="4">Fucose-specific lectin</fullName>
    </recommendedName>
</protein>
<gene>
    <name evidence="2" type="ORF">IFR04_014479</name>
</gene>
<dbReference type="InterPro" id="IPR012475">
    <property type="entry name" value="Fungal_lectin"/>
</dbReference>
<dbReference type="EMBL" id="JAFJYH010000382">
    <property type="protein sequence ID" value="KAG4412383.1"/>
    <property type="molecule type" value="Genomic_DNA"/>
</dbReference>
<organism evidence="2 3">
    <name type="scientific">Cadophora malorum</name>
    <dbReference type="NCBI Taxonomy" id="108018"/>
    <lineage>
        <taxon>Eukaryota</taxon>
        <taxon>Fungi</taxon>
        <taxon>Dikarya</taxon>
        <taxon>Ascomycota</taxon>
        <taxon>Pezizomycotina</taxon>
        <taxon>Leotiomycetes</taxon>
        <taxon>Helotiales</taxon>
        <taxon>Ploettnerulaceae</taxon>
        <taxon>Cadophora</taxon>
    </lineage>
</organism>
<proteinExistence type="inferred from homology"/>
<dbReference type="SUPFAM" id="SSF89372">
    <property type="entry name" value="Fucose-specific lectin"/>
    <property type="match status" value="1"/>
</dbReference>
<dbReference type="Gene3D" id="2.120.10.70">
    <property type="entry name" value="Fucose-specific lectin"/>
    <property type="match status" value="1"/>
</dbReference>
<evidence type="ECO:0000313" key="2">
    <source>
        <dbReference type="EMBL" id="KAG4412383.1"/>
    </source>
</evidence>
<reference evidence="2" key="1">
    <citation type="submission" date="2021-02" db="EMBL/GenBank/DDBJ databases">
        <title>Genome sequence Cadophora malorum strain M34.</title>
        <authorList>
            <person name="Stefanovic E."/>
            <person name="Vu D."/>
            <person name="Scully C."/>
            <person name="Dijksterhuis J."/>
            <person name="Roader J."/>
            <person name="Houbraken J."/>
        </authorList>
    </citation>
    <scope>NUCLEOTIDE SEQUENCE</scope>
    <source>
        <strain evidence="2">M34</strain>
    </source>
</reference>
<keyword evidence="3" id="KW-1185">Reference proteome</keyword>
<comment type="similarity">
    <text evidence="1">Belongs to the fungal fucose-specific lectin family.</text>
</comment>
<dbReference type="OrthoDB" id="407298at2759"/>
<dbReference type="Proteomes" id="UP000664132">
    <property type="component" value="Unassembled WGS sequence"/>
</dbReference>
<dbReference type="Pfam" id="PF07938">
    <property type="entry name" value="Fungal_lectin"/>
    <property type="match status" value="1"/>
</dbReference>
<name>A0A8H7T513_9HELO</name>
<evidence type="ECO:0000256" key="1">
    <source>
        <dbReference type="ARBA" id="ARBA00009042"/>
    </source>
</evidence>
<dbReference type="AlphaFoldDB" id="A0A8H7T513"/>
<evidence type="ECO:0000313" key="3">
    <source>
        <dbReference type="Proteomes" id="UP000664132"/>
    </source>
</evidence>
<sequence length="310" mass="33681">MTSRPVEQIAFRTAIAAANSTDHLRVYSQDVQGGIRESSYEAGWSGGVTVLSKGKRNSPIAAAFKGLENIRLYFLSSDNKLREFAYDSNVGWYDGVLNNSNITLAPYSQVAATALLPNKDLTIRIYAQIADNTIQEFGWDNASSGWQKFVNLGPALPGTSIAVTSYKGSSGLSIRLYFQKPDRSITELCHDAQSTWYTGSLSIPGSSTTPRASIACTKFNDTKSGISLRLYYSSPHNSILEKGYDGDGWYDGGFEEPTIPGSKISAISWQNGGEIQIRIYFQKGENVTAVSEWVWDGAGWSPGVAALPPA</sequence>
<comment type="caution">
    <text evidence="2">The sequence shown here is derived from an EMBL/GenBank/DDBJ whole genome shotgun (WGS) entry which is preliminary data.</text>
</comment>
<evidence type="ECO:0008006" key="4">
    <source>
        <dbReference type="Google" id="ProtNLM"/>
    </source>
</evidence>